<accession>A0A3S5FG65</accession>
<dbReference type="AlphaFoldDB" id="A0A3S5FG65"/>
<dbReference type="EMBL" id="CAAALY010251729">
    <property type="protein sequence ID" value="VEL36235.1"/>
    <property type="molecule type" value="Genomic_DNA"/>
</dbReference>
<keyword evidence="2" id="KW-1185">Reference proteome</keyword>
<proteinExistence type="predicted"/>
<dbReference type="Proteomes" id="UP000784294">
    <property type="component" value="Unassembled WGS sequence"/>
</dbReference>
<reference evidence="1" key="1">
    <citation type="submission" date="2018-11" db="EMBL/GenBank/DDBJ databases">
        <authorList>
            <consortium name="Pathogen Informatics"/>
        </authorList>
    </citation>
    <scope>NUCLEOTIDE SEQUENCE</scope>
</reference>
<sequence>MGLISSSLFAPTTHSSHPILESSPDTGQPILRSVHLLTHTTIQSYNHTSSGVFLFTSSAVCSGIIFFDIFPKFLLPPASPAACDAPGALLRSGSRFPVHVRVFPNVYVSLCVCVCGLRDMNGLAGEGGDGLSSGRCCTGDRQSSTRVSDACSTHIRPPMWPKPIIYQYETRTTGQVIRNPRCRADDGTSLRSGQSLFGFSEGLYTLMSRSATGGYLCCRYPLLPRKQIGYH</sequence>
<organism evidence="1 2">
    <name type="scientific">Protopolystoma xenopodis</name>
    <dbReference type="NCBI Taxonomy" id="117903"/>
    <lineage>
        <taxon>Eukaryota</taxon>
        <taxon>Metazoa</taxon>
        <taxon>Spiralia</taxon>
        <taxon>Lophotrochozoa</taxon>
        <taxon>Platyhelminthes</taxon>
        <taxon>Monogenea</taxon>
        <taxon>Polyopisthocotylea</taxon>
        <taxon>Polystomatidea</taxon>
        <taxon>Polystomatidae</taxon>
        <taxon>Protopolystoma</taxon>
    </lineage>
</organism>
<evidence type="ECO:0000313" key="2">
    <source>
        <dbReference type="Proteomes" id="UP000784294"/>
    </source>
</evidence>
<name>A0A3S5FG65_9PLAT</name>
<protein>
    <submittedName>
        <fullName evidence="1">Uncharacterized protein</fullName>
    </submittedName>
</protein>
<gene>
    <name evidence="1" type="ORF">PXEA_LOCUS29675</name>
</gene>
<comment type="caution">
    <text evidence="1">The sequence shown here is derived from an EMBL/GenBank/DDBJ whole genome shotgun (WGS) entry which is preliminary data.</text>
</comment>
<evidence type="ECO:0000313" key="1">
    <source>
        <dbReference type="EMBL" id="VEL36235.1"/>
    </source>
</evidence>